<dbReference type="AlphaFoldDB" id="A0A6G6GM76"/>
<gene>
    <name evidence="3" type="ORF">G5B37_08745</name>
</gene>
<feature type="domain" description="Aminotransferase class V" evidence="2">
    <location>
        <begin position="59"/>
        <end position="352"/>
    </location>
</feature>
<dbReference type="InterPro" id="IPR000192">
    <property type="entry name" value="Aminotrans_V_dom"/>
</dbReference>
<dbReference type="Proteomes" id="UP000505306">
    <property type="component" value="Chromosome"/>
</dbReference>
<reference evidence="3 4" key="1">
    <citation type="submission" date="2020-02" db="EMBL/GenBank/DDBJ databases">
        <title>Complete genome sequence of Flavobacteriaceae bacterium.</title>
        <authorList>
            <person name="Kim S.-J."/>
            <person name="Kim Y.-S."/>
            <person name="Kim K.-H."/>
        </authorList>
    </citation>
    <scope>NUCLEOTIDE SEQUENCE [LARGE SCALE GENOMIC DNA]</scope>
    <source>
        <strain evidence="3 4">RR4-40</strain>
    </source>
</reference>
<proteinExistence type="predicted"/>
<keyword evidence="1" id="KW-0663">Pyridoxal phosphate</keyword>
<dbReference type="InterPro" id="IPR015421">
    <property type="entry name" value="PyrdxlP-dep_Trfase_major"/>
</dbReference>
<evidence type="ECO:0000313" key="4">
    <source>
        <dbReference type="Proteomes" id="UP000505306"/>
    </source>
</evidence>
<dbReference type="Gene3D" id="3.40.640.10">
    <property type="entry name" value="Type I PLP-dependent aspartate aminotransferase-like (Major domain)"/>
    <property type="match status" value="1"/>
</dbReference>
<dbReference type="KEGG" id="mgel:G5B37_08745"/>
<dbReference type="PANTHER" id="PTHR43586:SF15">
    <property type="entry name" value="BLR3095 PROTEIN"/>
    <property type="match status" value="1"/>
</dbReference>
<dbReference type="RefSeq" id="WP_164679661.1">
    <property type="nucleotide sequence ID" value="NZ_CP049057.1"/>
</dbReference>
<dbReference type="InterPro" id="IPR015422">
    <property type="entry name" value="PyrdxlP-dep_Trfase_small"/>
</dbReference>
<evidence type="ECO:0000313" key="3">
    <source>
        <dbReference type="EMBL" id="QIE59648.1"/>
    </source>
</evidence>
<organism evidence="3 4">
    <name type="scientific">Rasiella rasia</name>
    <dbReference type="NCBI Taxonomy" id="2744027"/>
    <lineage>
        <taxon>Bacteria</taxon>
        <taxon>Pseudomonadati</taxon>
        <taxon>Bacteroidota</taxon>
        <taxon>Flavobacteriia</taxon>
        <taxon>Flavobacteriales</taxon>
        <taxon>Flavobacteriaceae</taxon>
        <taxon>Rasiella</taxon>
    </lineage>
</organism>
<accession>A0A6G6GM76</accession>
<keyword evidence="3" id="KW-0808">Transferase</keyword>
<name>A0A6G6GM76_9FLAO</name>
<keyword evidence="3" id="KW-0032">Aminotransferase</keyword>
<evidence type="ECO:0000256" key="1">
    <source>
        <dbReference type="ARBA" id="ARBA00022898"/>
    </source>
</evidence>
<dbReference type="Pfam" id="PF00266">
    <property type="entry name" value="Aminotran_5"/>
    <property type="match status" value="1"/>
</dbReference>
<protein>
    <submittedName>
        <fullName evidence="3">Aminotransferase class V-fold PLP-dependent enzyme</fullName>
    </submittedName>
</protein>
<dbReference type="Gene3D" id="3.90.1150.10">
    <property type="entry name" value="Aspartate Aminotransferase, domain 1"/>
    <property type="match status" value="1"/>
</dbReference>
<dbReference type="InterPro" id="IPR015424">
    <property type="entry name" value="PyrdxlP-dep_Trfase"/>
</dbReference>
<dbReference type="GO" id="GO:0008483">
    <property type="term" value="F:transaminase activity"/>
    <property type="evidence" value="ECO:0007669"/>
    <property type="project" value="UniProtKB-KW"/>
</dbReference>
<dbReference type="EMBL" id="CP049057">
    <property type="protein sequence ID" value="QIE59648.1"/>
    <property type="molecule type" value="Genomic_DNA"/>
</dbReference>
<keyword evidence="4" id="KW-1185">Reference proteome</keyword>
<dbReference type="SUPFAM" id="SSF53383">
    <property type="entry name" value="PLP-dependent transferases"/>
    <property type="match status" value="1"/>
</dbReference>
<dbReference type="PANTHER" id="PTHR43586">
    <property type="entry name" value="CYSTEINE DESULFURASE"/>
    <property type="match status" value="1"/>
</dbReference>
<evidence type="ECO:0000259" key="2">
    <source>
        <dbReference type="Pfam" id="PF00266"/>
    </source>
</evidence>
<sequence length="380" mass="42822">MHNQKELFNLDKQITYLNGAYMSPQLKSVESIGLAALTKKSNPHLISGDDFFTEKVILKQRFAQLIEVQDFETIAIIPSVSYGIAIAVNNIPFERGDEIVVLEEQFPSNYYAWKALEAEKGVIIKTVGAPEIKLGRGEHWNQRLLEAISPKTKCIAIPHCHWADGTLFNVKEIKLRSAEVGAYLVIDATQSVGALPFSVAEIQPDALICGGYKWLMGPYGLGVAYFGERFHHGKPLENNWMNHIGSENFSNLVNYNHTLKPKATRYDVGESSNFILTPMLSEAIRQLTNWQPRNIQQYCKDITSSAISQLKNKGYFIEEDDFRSHHLFGIYPAANKNIEQIKAHLADKKVFVSYRGKAIRVSPNVYNNEADLDKLVSCLT</sequence>